<feature type="transmembrane region" description="Helical" evidence="2">
    <location>
        <begin position="454"/>
        <end position="477"/>
    </location>
</feature>
<feature type="compositionally biased region" description="Acidic residues" evidence="1">
    <location>
        <begin position="1038"/>
        <end position="1047"/>
    </location>
</feature>
<feature type="transmembrane region" description="Helical" evidence="2">
    <location>
        <begin position="368"/>
        <end position="386"/>
    </location>
</feature>
<dbReference type="PANTHER" id="PTHR31563:SF13">
    <property type="entry name" value="ION CHANNEL POLLUX-LIKE 1-RELATED"/>
    <property type="match status" value="1"/>
</dbReference>
<feature type="transmembrane region" description="Helical" evidence="2">
    <location>
        <begin position="524"/>
        <end position="552"/>
    </location>
</feature>
<feature type="compositionally biased region" description="Polar residues" evidence="1">
    <location>
        <begin position="259"/>
        <end position="275"/>
    </location>
</feature>
<feature type="compositionally biased region" description="Low complexity" evidence="1">
    <location>
        <begin position="158"/>
        <end position="173"/>
    </location>
</feature>
<dbReference type="Gene3D" id="3.40.50.720">
    <property type="entry name" value="NAD(P)-binding Rossmann-like Domain"/>
    <property type="match status" value="1"/>
</dbReference>
<gene>
    <name evidence="3" type="ORF">PPROV_000245700</name>
</gene>
<dbReference type="PANTHER" id="PTHR31563">
    <property type="entry name" value="ION CHANNEL POLLUX-RELATED"/>
    <property type="match status" value="1"/>
</dbReference>
<organism evidence="3 4">
    <name type="scientific">Pycnococcus provasolii</name>
    <dbReference type="NCBI Taxonomy" id="41880"/>
    <lineage>
        <taxon>Eukaryota</taxon>
        <taxon>Viridiplantae</taxon>
        <taxon>Chlorophyta</taxon>
        <taxon>Pseudoscourfieldiophyceae</taxon>
        <taxon>Pseudoscourfieldiales</taxon>
        <taxon>Pycnococcaceae</taxon>
        <taxon>Pycnococcus</taxon>
    </lineage>
</organism>
<evidence type="ECO:0000313" key="3">
    <source>
        <dbReference type="EMBL" id="GHP03702.1"/>
    </source>
</evidence>
<dbReference type="Proteomes" id="UP000660262">
    <property type="component" value="Unassembled WGS sequence"/>
</dbReference>
<keyword evidence="2" id="KW-0472">Membrane</keyword>
<keyword evidence="2" id="KW-1133">Transmembrane helix</keyword>
<keyword evidence="2" id="KW-0812">Transmembrane</keyword>
<keyword evidence="4" id="KW-1185">Reference proteome</keyword>
<feature type="region of interest" description="Disordered" evidence="1">
    <location>
        <begin position="221"/>
        <end position="299"/>
    </location>
</feature>
<dbReference type="EMBL" id="BNJQ01000006">
    <property type="protein sequence ID" value="GHP03702.1"/>
    <property type="molecule type" value="Genomic_DNA"/>
</dbReference>
<reference evidence="3" key="1">
    <citation type="submission" date="2020-10" db="EMBL/GenBank/DDBJ databases">
        <title>Unveiling of a novel bifunctional photoreceptor, Dualchrome1, isolated from a cosmopolitan green alga.</title>
        <authorList>
            <person name="Suzuki S."/>
            <person name="Kawachi M."/>
        </authorList>
    </citation>
    <scope>NUCLEOTIDE SEQUENCE</scope>
    <source>
        <strain evidence="3">NIES 2893</strain>
    </source>
</reference>
<dbReference type="InterPro" id="IPR044849">
    <property type="entry name" value="CASTOR/POLLUX/SYM8-like"/>
</dbReference>
<sequence length="1400" mass="152706">MGTTGTGTTAAGVGVGVSVGISVGTGTGVGTSGRGLPSVWRHVDDDDTRPSSRRRITCRRRAAAVHVGFPRNPETEPSTLKVFLGKIPLESGLCIAPFESYHANGVDQRGVFVFVLNRASPNLLLAARLLARLKFSKAMAMTMWRPYACGGGARRSSRSTTRSKGMACIRSSSSSSTSCRSILLPVSCRSMGSSWRSLRRFHLQARLPPWHSCHVHFGSSLRAHSPDQAPAPEEQNEPTPDSDPRPFPPNLEAPKEAPRTSTSQASAGTYFNSRGNGKGSPLYRPSSRQSDFYDDDEWNPSENALARRRTHNNLDDGDAPRSVLWRNRAPFVWFMTHRRLMHDHPRSAQEQMNFEKARVTIRTHGWKAVLLIIASTLSIVLFVISMRGPGTLIPSSGTKRAAAAAAAAAVATSSAQRDMQLVRQTIDTPRRLVAKGLDDFAYHVNVMLESNSSVLIVLLIWVTLATACLGGGIWFFVSNNQVLHDYGYLKPQQRRHTVSEAVWRAWGCMVAASNHTKEKGALRVLTLTLAVAGIMTYSVSTGAFTSLFRLFIDRRAYGYASPTATFRERGQVAIIGVNTHLLSILEMLDRTNRIALARLQNKDTDARTPYKHVVVVVEDEAVETKEMLQRNSHRWNTLKVGVRQGALGDAYTYQRIGLKHARHVVVLSTGGDPYDDDARALSAFAAMRPMLPAEVEVALQVSKPSTADLLKGAAPLGFGLRVDAFETCAPKMAVQCARQPTLAPVLKEMLGGSSLRVAEPGQLGFSARSSRLFARQHGPELEGLTISELRRGYTDATFVGIVRNAAGQQLSGGTAKAFHTNRLDSDVVRDGNGGPQVVYHPEGSEIVSSSDVMLFVGCAGTYRQPPRELVFRAAEVRRNKLKQATNALARSVDVAYANVHAHVSGDSSSYEKDIVDVPVMRTKRGGGSGTYAPSTTATIETQPHAANYDIVHDDTKDAALAAAAEHTRPSHLLILGWRPGVEDFITEMKGFLAKGSEVVILAETSVEEREAVVARKLGRLPVDTRRHQLREKMFEENTAAEEREDAEMDAHQSTSSSSSTPPSSLPSTPSSSSSLPSRNSIKSSTSASSSADIPRSDSELTMHKMKRTPPRLLRKDMETALRTQRTQWAQQKRKEKEANDLEKERRERKPLRIRHLQGKPLSRTDVTNAIRTGFSHTPGTPLSVLCVSERTAHVGERIGDERALFAGALAADIIDEMESAEWLSRLERGGSNVPTSPVASTRPRVGVEVTVQGGGLRMGPTEIYADESQYQGTFGRLYAVPTSELTALYTARRILAGEHAEVNAAERLSLRLAWEQLLSPDGSEIYAKPATLYCAGGNTPTTFAAIESMARRRGEVAIGLCRAGDVPILNPTTDEKKRVELLLNDQDRVVVIAKEAGGID</sequence>
<protein>
    <submittedName>
        <fullName evidence="3">Uncharacterized protein</fullName>
    </submittedName>
</protein>
<dbReference type="OrthoDB" id="1923901at2759"/>
<feature type="region of interest" description="Disordered" evidence="1">
    <location>
        <begin position="150"/>
        <end position="173"/>
    </location>
</feature>
<evidence type="ECO:0000256" key="2">
    <source>
        <dbReference type="SAM" id="Phobius"/>
    </source>
</evidence>
<evidence type="ECO:0000313" key="4">
    <source>
        <dbReference type="Proteomes" id="UP000660262"/>
    </source>
</evidence>
<feature type="compositionally biased region" description="Basic and acidic residues" evidence="1">
    <location>
        <begin position="1132"/>
        <end position="1147"/>
    </location>
</feature>
<comment type="caution">
    <text evidence="3">The sequence shown here is derived from an EMBL/GenBank/DDBJ whole genome shotgun (WGS) entry which is preliminary data.</text>
</comment>
<evidence type="ECO:0000256" key="1">
    <source>
        <dbReference type="SAM" id="MobiDB-lite"/>
    </source>
</evidence>
<feature type="region of interest" description="Disordered" evidence="1">
    <location>
        <begin position="1028"/>
        <end position="1155"/>
    </location>
</feature>
<feature type="compositionally biased region" description="Low complexity" evidence="1">
    <location>
        <begin position="1053"/>
        <end position="1093"/>
    </location>
</feature>
<accession>A0A830HAM4</accession>
<name>A0A830HAM4_9CHLO</name>
<dbReference type="GO" id="GO:0006811">
    <property type="term" value="P:monoatomic ion transport"/>
    <property type="evidence" value="ECO:0007669"/>
    <property type="project" value="InterPro"/>
</dbReference>
<feature type="compositionally biased region" description="Polar residues" evidence="1">
    <location>
        <begin position="1121"/>
        <end position="1130"/>
    </location>
</feature>
<proteinExistence type="predicted"/>